<protein>
    <submittedName>
        <fullName evidence="2">Uncharacterized protein</fullName>
    </submittedName>
</protein>
<comment type="caution">
    <text evidence="2">The sequence shown here is derived from an EMBL/GenBank/DDBJ whole genome shotgun (WGS) entry which is preliminary data.</text>
</comment>
<evidence type="ECO:0000313" key="2">
    <source>
        <dbReference type="EMBL" id="MDT9680497.1"/>
    </source>
</evidence>
<evidence type="ECO:0000313" key="3">
    <source>
        <dbReference type="Proteomes" id="UP001250181"/>
    </source>
</evidence>
<dbReference type="RefSeq" id="WP_315875500.1">
    <property type="nucleotide sequence ID" value="NZ_JAWCTQ010000001.1"/>
</dbReference>
<organism evidence="2 3">
    <name type="scientific">Streptomyces tamarix</name>
    <dbReference type="NCBI Taxonomy" id="3078565"/>
    <lineage>
        <taxon>Bacteria</taxon>
        <taxon>Bacillati</taxon>
        <taxon>Actinomycetota</taxon>
        <taxon>Actinomycetes</taxon>
        <taxon>Kitasatosporales</taxon>
        <taxon>Streptomycetaceae</taxon>
        <taxon>Streptomyces</taxon>
    </lineage>
</organism>
<dbReference type="EMBL" id="JAWCTQ010000001">
    <property type="protein sequence ID" value="MDT9680497.1"/>
    <property type="molecule type" value="Genomic_DNA"/>
</dbReference>
<evidence type="ECO:0000256" key="1">
    <source>
        <dbReference type="SAM" id="MobiDB-lite"/>
    </source>
</evidence>
<sequence>MPADEPLLTVRAPRISLDGAEAVRGPSFDGAETVRGLPFDAPTRSPRSPRSWKAPSRAR</sequence>
<feature type="region of interest" description="Disordered" evidence="1">
    <location>
        <begin position="22"/>
        <end position="59"/>
    </location>
</feature>
<name>A0ABU3QDQ3_9ACTN</name>
<accession>A0ABU3QDQ3</accession>
<proteinExistence type="predicted"/>
<reference evidence="2 3" key="1">
    <citation type="submission" date="2023-09" db="EMBL/GenBank/DDBJ databases">
        <title>Streptomyces sp. nov.: A antagonism against Alternaria gaisen Producing Streptochlin, Isolated from Tamarix root soil.</title>
        <authorList>
            <person name="Chen Y."/>
        </authorList>
    </citation>
    <scope>NUCLEOTIDE SEQUENCE [LARGE SCALE GENOMIC DNA]</scope>
    <source>
        <strain evidence="2 3">TRM76323</strain>
    </source>
</reference>
<gene>
    <name evidence="2" type="ORF">RND61_00115</name>
</gene>
<dbReference type="Proteomes" id="UP001250181">
    <property type="component" value="Unassembled WGS sequence"/>
</dbReference>
<keyword evidence="3" id="KW-1185">Reference proteome</keyword>